<reference evidence="3" key="1">
    <citation type="submission" date="2021-02" db="EMBL/GenBank/DDBJ databases">
        <authorList>
            <person name="Dougan E. K."/>
            <person name="Rhodes N."/>
            <person name="Thang M."/>
            <person name="Chan C."/>
        </authorList>
    </citation>
    <scope>NUCLEOTIDE SEQUENCE</scope>
</reference>
<feature type="non-terminal residue" evidence="3">
    <location>
        <position position="271"/>
    </location>
</feature>
<feature type="region of interest" description="Disordered" evidence="1">
    <location>
        <begin position="60"/>
        <end position="103"/>
    </location>
</feature>
<feature type="compositionally biased region" description="Basic and acidic residues" evidence="1">
    <location>
        <begin position="10"/>
        <end position="22"/>
    </location>
</feature>
<evidence type="ECO:0000313" key="4">
    <source>
        <dbReference type="EMBL" id="CAE8648194.1"/>
    </source>
</evidence>
<feature type="domain" description="Microbial-type PARG catalytic" evidence="2">
    <location>
        <begin position="157"/>
        <end position="242"/>
    </location>
</feature>
<dbReference type="EMBL" id="CAJNNV010033199">
    <property type="protein sequence ID" value="CAE8642751.1"/>
    <property type="molecule type" value="Genomic_DNA"/>
</dbReference>
<name>A0A813HYD2_POLGL</name>
<feature type="compositionally biased region" description="Polar residues" evidence="1">
    <location>
        <begin position="61"/>
        <end position="71"/>
    </location>
</feature>
<evidence type="ECO:0000256" key="1">
    <source>
        <dbReference type="SAM" id="MobiDB-lite"/>
    </source>
</evidence>
<keyword evidence="5" id="KW-1185">Reference proteome</keyword>
<dbReference type="Proteomes" id="UP000626109">
    <property type="component" value="Unassembled WGS sequence"/>
</dbReference>
<evidence type="ECO:0000259" key="2">
    <source>
        <dbReference type="Pfam" id="PF10021"/>
    </source>
</evidence>
<feature type="region of interest" description="Disordered" evidence="1">
    <location>
        <begin position="1"/>
        <end position="24"/>
    </location>
</feature>
<organism evidence="3 5">
    <name type="scientific">Polarella glacialis</name>
    <name type="common">Dinoflagellate</name>
    <dbReference type="NCBI Taxonomy" id="89957"/>
    <lineage>
        <taxon>Eukaryota</taxon>
        <taxon>Sar</taxon>
        <taxon>Alveolata</taxon>
        <taxon>Dinophyceae</taxon>
        <taxon>Suessiales</taxon>
        <taxon>Suessiaceae</taxon>
        <taxon>Polarella</taxon>
    </lineage>
</organism>
<dbReference type="InterPro" id="IPR019261">
    <property type="entry name" value="PARG_cat_microbial"/>
</dbReference>
<gene>
    <name evidence="3" type="ORF">PGLA1383_LOCUS57153</name>
    <name evidence="4" type="ORF">PGLA2088_LOCUS6353</name>
</gene>
<dbReference type="Pfam" id="PF10021">
    <property type="entry name" value="PARG_cat_microb"/>
    <property type="match status" value="1"/>
</dbReference>
<evidence type="ECO:0000313" key="5">
    <source>
        <dbReference type="Proteomes" id="UP000654075"/>
    </source>
</evidence>
<dbReference type="OrthoDB" id="9985428at2759"/>
<dbReference type="Gene3D" id="3.40.220.10">
    <property type="entry name" value="Leucine Aminopeptidase, subunit E, domain 1"/>
    <property type="match status" value="1"/>
</dbReference>
<proteinExistence type="predicted"/>
<evidence type="ECO:0000313" key="3">
    <source>
        <dbReference type="EMBL" id="CAE8642751.1"/>
    </source>
</evidence>
<sequence>MGVVTSLCQDPHHFPARGRDDLPPADLVWDGARIGRSKAPAMLAAAPAPLNAPGAGIFSKATPSASSSQPGFNARGASPAPSRGPAYLPQEPESAGPTMTNLPSEGVVEGVLVGGPRKSDGHRHQGDPRIRKLRQEVAETNYKLRNRWAVPVTVYVPCDQCLRAHAQAAPVARKPPKVTFSGWSTADALLHFARLPKKLVCGLNFANGSQVGGGYKTGALAQEEDLCRRLPNLYTTLNNAQRDGLYPFGPSTCYSEDKPAKYSDVLFTPDL</sequence>
<dbReference type="Proteomes" id="UP000654075">
    <property type="component" value="Unassembled WGS sequence"/>
</dbReference>
<protein>
    <recommendedName>
        <fullName evidence="2">Microbial-type PARG catalytic domain-containing protein</fullName>
    </recommendedName>
</protein>
<comment type="caution">
    <text evidence="3">The sequence shown here is derived from an EMBL/GenBank/DDBJ whole genome shotgun (WGS) entry which is preliminary data.</text>
</comment>
<accession>A0A813HYD2</accession>
<dbReference type="EMBL" id="CAJNNW010006313">
    <property type="protein sequence ID" value="CAE8648194.1"/>
    <property type="molecule type" value="Genomic_DNA"/>
</dbReference>
<dbReference type="InterPro" id="IPR043472">
    <property type="entry name" value="Macro_dom-like"/>
</dbReference>
<dbReference type="AlphaFoldDB" id="A0A813HYD2"/>